<comment type="caution">
    <text evidence="1">The sequence shown here is derived from an EMBL/GenBank/DDBJ whole genome shotgun (WGS) entry which is preliminary data.</text>
</comment>
<evidence type="ECO:0000313" key="2">
    <source>
        <dbReference type="Proteomes" id="UP000052230"/>
    </source>
</evidence>
<organism evidence="1 2">
    <name type="scientific">Xanthomonas citri pv. citri</name>
    <dbReference type="NCBI Taxonomy" id="611301"/>
    <lineage>
        <taxon>Bacteria</taxon>
        <taxon>Pseudomonadati</taxon>
        <taxon>Pseudomonadota</taxon>
        <taxon>Gammaproteobacteria</taxon>
        <taxon>Lysobacterales</taxon>
        <taxon>Lysobacteraceae</taxon>
        <taxon>Xanthomonas</taxon>
    </lineage>
</organism>
<gene>
    <name evidence="1" type="ORF">XAC3562_970013</name>
</gene>
<dbReference type="EMBL" id="CCXZ01000196">
    <property type="protein sequence ID" value="CEG19229.1"/>
    <property type="molecule type" value="Genomic_DNA"/>
</dbReference>
<keyword evidence="2" id="KW-1185">Reference proteome</keyword>
<sequence>MPQPRGQPAHDSSENYRIAMITFLQQAQAWRLPGQLHALAQQALRGVRRIRCTPVLTRRTTVAVANGVQRARWMACLAGAAASGWRRGLARTALLGKALSGGGAAGEDAQCGARHGRCSCLQRRGLWRLDD</sequence>
<evidence type="ECO:0000313" key="1">
    <source>
        <dbReference type="EMBL" id="CEG19229.1"/>
    </source>
</evidence>
<proteinExistence type="predicted"/>
<accession>A0A0U5FLK0</accession>
<dbReference type="AlphaFoldDB" id="A0A0U5FLK0"/>
<name>A0A0U5FLK0_XANCI</name>
<reference evidence="1 2" key="1">
    <citation type="submission" date="2014-09" db="EMBL/GenBank/DDBJ databases">
        <authorList>
            <person name="Regsiter A."/>
        </authorList>
    </citation>
    <scope>NUCLEOTIDE SEQUENCE [LARGE SCALE GENOMIC DNA]</scope>
</reference>
<dbReference type="Proteomes" id="UP000052230">
    <property type="component" value="Unassembled WGS sequence"/>
</dbReference>
<protein>
    <submittedName>
        <fullName evidence="1">Uncharacterized protein</fullName>
    </submittedName>
</protein>